<evidence type="ECO:0000313" key="4">
    <source>
        <dbReference type="Proteomes" id="UP000018466"/>
    </source>
</evidence>
<dbReference type="GO" id="GO:0005737">
    <property type="term" value="C:cytoplasm"/>
    <property type="evidence" value="ECO:0007669"/>
    <property type="project" value="TreeGrafter"/>
</dbReference>
<evidence type="ECO:0000256" key="1">
    <source>
        <dbReference type="SAM" id="MobiDB-lite"/>
    </source>
</evidence>
<feature type="region of interest" description="Disordered" evidence="1">
    <location>
        <begin position="272"/>
        <end position="323"/>
    </location>
</feature>
<dbReference type="Pfam" id="PF04468">
    <property type="entry name" value="PSP1"/>
    <property type="match status" value="1"/>
</dbReference>
<feature type="domain" description="PSP1 C-terminal" evidence="2">
    <location>
        <begin position="61"/>
        <end position="146"/>
    </location>
</feature>
<sequence>MMEVIGVRFREVGTIETYSAGEEQFRRGDHVLCETQCGVEYGTVILGNYTLCSCKEENPPQAILGRATEEDAVRAAAYKSKEREALLFCRKKAEALGLDMKIISVVFSLRDDKVLFFFSADTRVDFRTLVKELGAQYQRRIELRQVGARDETRLLGGMGNCGRPLCCHAYLSEFMPVSIKMAKEQGLALNPQKISGACGRLMCCLKHETDTYAELNKTLPRKGDSVQLSDGVRGDVVEVSVLKQMLRVACYVDGEKELRDVAVAETTIIERKKKGMPPAQKRAADAQREKKTGEAAAKQREGKERPGKRNGAPQQERTREKKK</sequence>
<name>A0AA36Y345_9FIRM</name>
<protein>
    <recommendedName>
        <fullName evidence="2">PSP1 C-terminal domain-containing protein</fullName>
    </recommendedName>
</protein>
<dbReference type="PANTHER" id="PTHR43830:SF3">
    <property type="entry name" value="PROTEIN PSP1"/>
    <property type="match status" value="1"/>
</dbReference>
<dbReference type="PROSITE" id="PS51411">
    <property type="entry name" value="PSP1_C"/>
    <property type="match status" value="1"/>
</dbReference>
<dbReference type="PANTHER" id="PTHR43830">
    <property type="entry name" value="PROTEIN PSP1"/>
    <property type="match status" value="1"/>
</dbReference>
<comment type="caution">
    <text evidence="3">The sequence shown here is derived from an EMBL/GenBank/DDBJ whole genome shotgun (WGS) entry which is preliminary data.</text>
</comment>
<dbReference type="EMBL" id="AGEL01000015">
    <property type="protein sequence ID" value="EHO15601.1"/>
    <property type="molecule type" value="Genomic_DNA"/>
</dbReference>
<keyword evidence="4" id="KW-1185">Reference proteome</keyword>
<organism evidence="3 4">
    <name type="scientific">Stomatobaculum longum</name>
    <dbReference type="NCBI Taxonomy" id="796942"/>
    <lineage>
        <taxon>Bacteria</taxon>
        <taxon>Bacillati</taxon>
        <taxon>Bacillota</taxon>
        <taxon>Clostridia</taxon>
        <taxon>Lachnospirales</taxon>
        <taxon>Lachnospiraceae</taxon>
        <taxon>Stomatobaculum</taxon>
    </lineage>
</organism>
<reference evidence="3 4" key="1">
    <citation type="submission" date="2011-10" db="EMBL/GenBank/DDBJ databases">
        <title>The Genome Sequence of Lachnospiraceae bacterium ACC2.</title>
        <authorList>
            <consortium name="The Broad Institute Genome Sequencing Platform"/>
            <person name="Earl A."/>
            <person name="Ward D."/>
            <person name="Feldgarden M."/>
            <person name="Gevers D."/>
            <person name="Sizova M."/>
            <person name="Hazen A."/>
            <person name="Epstein S."/>
            <person name="Young S.K."/>
            <person name="Zeng Q."/>
            <person name="Gargeya S."/>
            <person name="Fitzgerald M."/>
            <person name="Haas B."/>
            <person name="Abouelleil A."/>
            <person name="Alvarado L."/>
            <person name="Arachchi H.M."/>
            <person name="Berlin A."/>
            <person name="Brown A."/>
            <person name="Chapman S.B."/>
            <person name="Chen Z."/>
            <person name="Dunbar C."/>
            <person name="Freedman E."/>
            <person name="Gearin G."/>
            <person name="Goldberg J."/>
            <person name="Griggs A."/>
            <person name="Gujja S."/>
            <person name="Heiman D."/>
            <person name="Howarth C."/>
            <person name="Larson L."/>
            <person name="Lui A."/>
            <person name="MacDonald P.J.P."/>
            <person name="Montmayeur A."/>
            <person name="Murphy C."/>
            <person name="Neiman D."/>
            <person name="Pearson M."/>
            <person name="Priest M."/>
            <person name="Roberts A."/>
            <person name="Saif S."/>
            <person name="Shea T."/>
            <person name="Shenoy N."/>
            <person name="Sisk P."/>
            <person name="Stolte C."/>
            <person name="Sykes S."/>
            <person name="Wortman J."/>
            <person name="Nusbaum C."/>
            <person name="Birren B."/>
        </authorList>
    </citation>
    <scope>NUCLEOTIDE SEQUENCE [LARGE SCALE GENOMIC DNA]</scope>
    <source>
        <strain evidence="3 4">ACC2</strain>
    </source>
</reference>
<dbReference type="GeneID" id="86941651"/>
<dbReference type="InterPro" id="IPR007557">
    <property type="entry name" value="PSP1_C"/>
</dbReference>
<evidence type="ECO:0000313" key="3">
    <source>
        <dbReference type="EMBL" id="EHO15601.1"/>
    </source>
</evidence>
<gene>
    <name evidence="3" type="ORF">HMPREF9623_01922</name>
</gene>
<feature type="compositionally biased region" description="Basic and acidic residues" evidence="1">
    <location>
        <begin position="282"/>
        <end position="307"/>
    </location>
</feature>
<dbReference type="Proteomes" id="UP000018466">
    <property type="component" value="Unassembled WGS sequence"/>
</dbReference>
<proteinExistence type="predicted"/>
<dbReference type="InterPro" id="IPR047767">
    <property type="entry name" value="PSP1-like"/>
</dbReference>
<dbReference type="NCBIfam" id="NF041131">
    <property type="entry name" value="RicT_YaaT_fam"/>
    <property type="match status" value="1"/>
</dbReference>
<dbReference type="AlphaFoldDB" id="A0AA36Y345"/>
<accession>A0AA36Y345</accession>
<dbReference type="RefSeq" id="WP_009533740.1">
    <property type="nucleotide sequence ID" value="NZ_JH590865.1"/>
</dbReference>
<evidence type="ECO:0000259" key="2">
    <source>
        <dbReference type="PROSITE" id="PS51411"/>
    </source>
</evidence>